<dbReference type="PANTHER" id="PTHR12992">
    <property type="entry name" value="NUDIX HYDROLASE"/>
    <property type="match status" value="1"/>
</dbReference>
<keyword evidence="4" id="KW-0479">Metal-binding</keyword>
<evidence type="ECO:0000256" key="2">
    <source>
        <dbReference type="ARBA" id="ARBA00001946"/>
    </source>
</evidence>
<comment type="similarity">
    <text evidence="3">Belongs to the Nudix hydrolase family. PCD1 subfamily.</text>
</comment>
<dbReference type="SUPFAM" id="SSF55811">
    <property type="entry name" value="Nudix"/>
    <property type="match status" value="1"/>
</dbReference>
<accession>A0A2L0IGK2</accession>
<organism evidence="9 10">
    <name type="scientific">Mixta gaviniae</name>
    <dbReference type="NCBI Taxonomy" id="665914"/>
    <lineage>
        <taxon>Bacteria</taxon>
        <taxon>Pseudomonadati</taxon>
        <taxon>Pseudomonadota</taxon>
        <taxon>Gammaproteobacteria</taxon>
        <taxon>Enterobacterales</taxon>
        <taxon>Erwiniaceae</taxon>
        <taxon>Mixta</taxon>
    </lineage>
</organism>
<dbReference type="GO" id="GO:0009132">
    <property type="term" value="P:nucleoside diphosphate metabolic process"/>
    <property type="evidence" value="ECO:0007669"/>
    <property type="project" value="InterPro"/>
</dbReference>
<evidence type="ECO:0000259" key="8">
    <source>
        <dbReference type="PROSITE" id="PS51462"/>
    </source>
</evidence>
<dbReference type="KEGG" id="pgz:C2E15_11845"/>
<dbReference type="PANTHER" id="PTHR12992:SF11">
    <property type="entry name" value="MITOCHONDRIAL COENZYME A DIPHOSPHATASE NUDT8"/>
    <property type="match status" value="1"/>
</dbReference>
<dbReference type="CDD" id="cd03426">
    <property type="entry name" value="NUDIX_CoAse_Nudt7"/>
    <property type="match status" value="1"/>
</dbReference>
<dbReference type="PROSITE" id="PS51462">
    <property type="entry name" value="NUDIX"/>
    <property type="match status" value="1"/>
</dbReference>
<dbReference type="AlphaFoldDB" id="A0A2L0IGK2"/>
<feature type="domain" description="Nudix hydrolase" evidence="8">
    <location>
        <begin position="24"/>
        <end position="155"/>
    </location>
</feature>
<dbReference type="GO" id="GO:0030145">
    <property type="term" value="F:manganese ion binding"/>
    <property type="evidence" value="ECO:0007669"/>
    <property type="project" value="InterPro"/>
</dbReference>
<evidence type="ECO:0000256" key="1">
    <source>
        <dbReference type="ARBA" id="ARBA00001936"/>
    </source>
</evidence>
<dbReference type="InterPro" id="IPR000059">
    <property type="entry name" value="NUDIX_hydrolase_NudL_CS"/>
</dbReference>
<dbReference type="GO" id="GO:0010945">
    <property type="term" value="F:coenzyme A diphosphatase activity"/>
    <property type="evidence" value="ECO:0007669"/>
    <property type="project" value="InterPro"/>
</dbReference>
<evidence type="ECO:0000313" key="9">
    <source>
        <dbReference type="EMBL" id="AUX93701.1"/>
    </source>
</evidence>
<dbReference type="InterPro" id="IPR000086">
    <property type="entry name" value="NUDIX_hydrolase_dom"/>
</dbReference>
<keyword evidence="6" id="KW-0460">Magnesium</keyword>
<dbReference type="PROSITE" id="PS01293">
    <property type="entry name" value="NUDIX_COA"/>
    <property type="match status" value="1"/>
</dbReference>
<proteinExistence type="inferred from homology"/>
<reference evidence="9 10" key="1">
    <citation type="submission" date="2018-01" db="EMBL/GenBank/DDBJ databases">
        <title>Complete and assembled Genome of Pantoea gaviniae DSM22758T.</title>
        <authorList>
            <person name="Stevens M.J.A."/>
            <person name="Zurfluh K."/>
            <person name="Stephan R."/>
        </authorList>
    </citation>
    <scope>NUCLEOTIDE SEQUENCE [LARGE SCALE GENOMIC DNA]</scope>
    <source>
        <strain evidence="9 10">DSM 22758</strain>
    </source>
</reference>
<evidence type="ECO:0000256" key="6">
    <source>
        <dbReference type="ARBA" id="ARBA00022842"/>
    </source>
</evidence>
<dbReference type="EMBL" id="CP026377">
    <property type="protein sequence ID" value="AUX93701.1"/>
    <property type="molecule type" value="Genomic_DNA"/>
</dbReference>
<evidence type="ECO:0000256" key="5">
    <source>
        <dbReference type="ARBA" id="ARBA00022801"/>
    </source>
</evidence>
<dbReference type="InterPro" id="IPR045121">
    <property type="entry name" value="CoAse"/>
</dbReference>
<comment type="cofactor">
    <cofactor evidence="1">
        <name>Mn(2+)</name>
        <dbReference type="ChEBI" id="CHEBI:29035"/>
    </cofactor>
</comment>
<dbReference type="GO" id="GO:0000287">
    <property type="term" value="F:magnesium ion binding"/>
    <property type="evidence" value="ECO:0007669"/>
    <property type="project" value="InterPro"/>
</dbReference>
<sequence>MTLDRFLTRFLLQPPAAEAPQPARRQAAVLVPVVARQQPGLLLTRRSPLLRKHAGQVAFPGGMRDDTDASLQVTALREAHEEIGLRPQDVRIIGTLPAVSSSTGFQVTPVVGLIPPDLPWTPNADEVDAIFEMPLEEALRLSRYAPLDIHRGGLHHRVWLSWYQDYFVWGMTAGIIRQLSLQVMPELVSR</sequence>
<dbReference type="Pfam" id="PF00293">
    <property type="entry name" value="NUDIX"/>
    <property type="match status" value="1"/>
</dbReference>
<evidence type="ECO:0000256" key="3">
    <source>
        <dbReference type="ARBA" id="ARBA00006506"/>
    </source>
</evidence>
<dbReference type="Gene3D" id="3.90.79.10">
    <property type="entry name" value="Nucleoside Triphosphate Pyrophosphohydrolase"/>
    <property type="match status" value="1"/>
</dbReference>
<gene>
    <name evidence="9" type="ORF">C2E15_11845</name>
</gene>
<dbReference type="NCBIfam" id="NF007980">
    <property type="entry name" value="PRK10707.1"/>
    <property type="match status" value="1"/>
</dbReference>
<evidence type="ECO:0000313" key="10">
    <source>
        <dbReference type="Proteomes" id="UP000238365"/>
    </source>
</evidence>
<keyword evidence="5" id="KW-0378">Hydrolase</keyword>
<evidence type="ECO:0000256" key="4">
    <source>
        <dbReference type="ARBA" id="ARBA00022723"/>
    </source>
</evidence>
<dbReference type="Proteomes" id="UP000238365">
    <property type="component" value="Chromosome"/>
</dbReference>
<keyword evidence="10" id="KW-1185">Reference proteome</keyword>
<comment type="cofactor">
    <cofactor evidence="2">
        <name>Mg(2+)</name>
        <dbReference type="ChEBI" id="CHEBI:18420"/>
    </cofactor>
</comment>
<name>A0A2L0IGK2_9GAMM</name>
<evidence type="ECO:0000256" key="7">
    <source>
        <dbReference type="ARBA" id="ARBA00023211"/>
    </source>
</evidence>
<dbReference type="RefSeq" id="WP_104957546.1">
    <property type="nucleotide sequence ID" value="NZ_CP026377.1"/>
</dbReference>
<dbReference type="InterPro" id="IPR015797">
    <property type="entry name" value="NUDIX_hydrolase-like_dom_sf"/>
</dbReference>
<keyword evidence="7" id="KW-0464">Manganese</keyword>
<protein>
    <submittedName>
        <fullName evidence="9">CoA pyrophosphatase</fullName>
    </submittedName>
</protein>